<comment type="cofactor">
    <cofactor evidence="12">
        <name>Mg(2+)</name>
        <dbReference type="ChEBI" id="CHEBI:18420"/>
    </cofactor>
    <text evidence="12">Binds 2 magnesium ions per subunit.</text>
</comment>
<proteinExistence type="inferred from homology"/>
<evidence type="ECO:0000256" key="4">
    <source>
        <dbReference type="ARBA" id="ARBA00022695"/>
    </source>
</evidence>
<evidence type="ECO:0000256" key="9">
    <source>
        <dbReference type="ARBA" id="ARBA00022932"/>
    </source>
</evidence>
<dbReference type="GO" id="GO:0003684">
    <property type="term" value="F:damaged DNA binding"/>
    <property type="evidence" value="ECO:0007669"/>
    <property type="project" value="InterPro"/>
</dbReference>
<dbReference type="PANTHER" id="PTHR11076">
    <property type="entry name" value="DNA REPAIR POLYMERASE UMUC / TRANSFERASE FAMILY MEMBER"/>
    <property type="match status" value="1"/>
</dbReference>
<keyword evidence="2 12" id="KW-0515">Mutator protein</keyword>
<evidence type="ECO:0000256" key="12">
    <source>
        <dbReference type="HAMAP-Rule" id="MF_01113"/>
    </source>
</evidence>
<keyword evidence="8 12" id="KW-0460">Magnesium</keyword>
<keyword evidence="7 12" id="KW-0227">DNA damage</keyword>
<evidence type="ECO:0000256" key="3">
    <source>
        <dbReference type="ARBA" id="ARBA00022679"/>
    </source>
</evidence>
<dbReference type="GO" id="GO:0003887">
    <property type="term" value="F:DNA-directed DNA polymerase activity"/>
    <property type="evidence" value="ECO:0007669"/>
    <property type="project" value="UniProtKB-UniRule"/>
</dbReference>
<evidence type="ECO:0000256" key="11">
    <source>
        <dbReference type="ARBA" id="ARBA00049244"/>
    </source>
</evidence>
<dbReference type="FunFam" id="3.30.1490.100:FF:000004">
    <property type="entry name" value="DNA polymerase IV"/>
    <property type="match status" value="1"/>
</dbReference>
<evidence type="ECO:0000313" key="15">
    <source>
        <dbReference type="Proteomes" id="UP000198625"/>
    </source>
</evidence>
<dbReference type="InterPro" id="IPR017961">
    <property type="entry name" value="DNA_pol_Y-fam_little_finger"/>
</dbReference>
<keyword evidence="9 12" id="KW-0239">DNA-directed DNA polymerase</keyword>
<dbReference type="Gene3D" id="1.10.150.20">
    <property type="entry name" value="5' to 3' exonuclease, C-terminal subdomain"/>
    <property type="match status" value="1"/>
</dbReference>
<dbReference type="GO" id="GO:0009432">
    <property type="term" value="P:SOS response"/>
    <property type="evidence" value="ECO:0007669"/>
    <property type="project" value="TreeGrafter"/>
</dbReference>
<dbReference type="InterPro" id="IPR022880">
    <property type="entry name" value="DNApol_IV"/>
</dbReference>
<dbReference type="PANTHER" id="PTHR11076:SF33">
    <property type="entry name" value="DNA POLYMERASE KAPPA"/>
    <property type="match status" value="1"/>
</dbReference>
<evidence type="ECO:0000256" key="5">
    <source>
        <dbReference type="ARBA" id="ARBA00022705"/>
    </source>
</evidence>
<dbReference type="GO" id="GO:0006281">
    <property type="term" value="P:DNA repair"/>
    <property type="evidence" value="ECO:0007669"/>
    <property type="project" value="UniProtKB-UniRule"/>
</dbReference>
<dbReference type="PROSITE" id="PS50173">
    <property type="entry name" value="UMUC"/>
    <property type="match status" value="1"/>
</dbReference>
<dbReference type="SUPFAM" id="SSF56672">
    <property type="entry name" value="DNA/RNA polymerases"/>
    <property type="match status" value="1"/>
</dbReference>
<dbReference type="GO" id="GO:0005829">
    <property type="term" value="C:cytosol"/>
    <property type="evidence" value="ECO:0007669"/>
    <property type="project" value="TreeGrafter"/>
</dbReference>
<evidence type="ECO:0000256" key="6">
    <source>
        <dbReference type="ARBA" id="ARBA00022723"/>
    </source>
</evidence>
<feature type="active site" evidence="12">
    <location>
        <position position="117"/>
    </location>
</feature>
<dbReference type="Pfam" id="PF11798">
    <property type="entry name" value="IMS_HHH"/>
    <property type="match status" value="1"/>
</dbReference>
<keyword evidence="12" id="KW-0238">DNA-binding</keyword>
<dbReference type="Pfam" id="PF00817">
    <property type="entry name" value="IMS"/>
    <property type="match status" value="1"/>
</dbReference>
<comment type="similarity">
    <text evidence="1 12">Belongs to the DNA polymerase type-Y family.</text>
</comment>
<keyword evidence="6 12" id="KW-0479">Metal-binding</keyword>
<feature type="binding site" evidence="12">
    <location>
        <position position="116"/>
    </location>
    <ligand>
        <name>Mg(2+)</name>
        <dbReference type="ChEBI" id="CHEBI:18420"/>
    </ligand>
</feature>
<comment type="subunit">
    <text evidence="12">Monomer.</text>
</comment>
<keyword evidence="10 12" id="KW-0234">DNA repair</keyword>
<dbReference type="GO" id="GO:0042276">
    <property type="term" value="P:error-prone translesion synthesis"/>
    <property type="evidence" value="ECO:0007669"/>
    <property type="project" value="TreeGrafter"/>
</dbReference>
<dbReference type="RefSeq" id="WP_280140121.1">
    <property type="nucleotide sequence ID" value="NZ_FNQE01000014.1"/>
</dbReference>
<reference evidence="14 15" key="1">
    <citation type="submission" date="2016-10" db="EMBL/GenBank/DDBJ databases">
        <authorList>
            <person name="de Groot N.N."/>
        </authorList>
    </citation>
    <scope>NUCLEOTIDE SEQUENCE [LARGE SCALE GENOMIC DNA]</scope>
    <source>
        <strain evidence="14 15">DSM 21650</strain>
    </source>
</reference>
<gene>
    <name evidence="12" type="primary">dinB</name>
    <name evidence="14" type="ORF">SAMN05660462_01468</name>
</gene>
<dbReference type="AlphaFoldDB" id="A0A1H3PG41"/>
<keyword evidence="4 12" id="KW-0548">Nucleotidyltransferase</keyword>
<dbReference type="STRING" id="415015.SAMN05660462_01468"/>
<dbReference type="InterPro" id="IPR043128">
    <property type="entry name" value="Rev_trsase/Diguanyl_cyclase"/>
</dbReference>
<dbReference type="HAMAP" id="MF_01113">
    <property type="entry name" value="DNApol_IV"/>
    <property type="match status" value="1"/>
</dbReference>
<keyword evidence="15" id="KW-1185">Reference proteome</keyword>
<dbReference type="GO" id="GO:0006261">
    <property type="term" value="P:DNA-templated DNA replication"/>
    <property type="evidence" value="ECO:0007669"/>
    <property type="project" value="UniProtKB-UniRule"/>
</dbReference>
<dbReference type="InterPro" id="IPR024728">
    <property type="entry name" value="PolY_HhH_motif"/>
</dbReference>
<dbReference type="GO" id="GO:0000287">
    <property type="term" value="F:magnesium ion binding"/>
    <property type="evidence" value="ECO:0007669"/>
    <property type="project" value="UniProtKB-UniRule"/>
</dbReference>
<feature type="site" description="Substrate discrimination" evidence="12">
    <location>
        <position position="27"/>
    </location>
</feature>
<dbReference type="Pfam" id="PF11799">
    <property type="entry name" value="IMS_C"/>
    <property type="match status" value="1"/>
</dbReference>
<keyword evidence="3 12" id="KW-0808">Transferase</keyword>
<dbReference type="Gene3D" id="3.40.1170.60">
    <property type="match status" value="1"/>
</dbReference>
<dbReference type="InterPro" id="IPR036775">
    <property type="entry name" value="DNA_pol_Y-fam_lit_finger_sf"/>
</dbReference>
<dbReference type="CDD" id="cd03586">
    <property type="entry name" value="PolY_Pol_IV_kappa"/>
    <property type="match status" value="1"/>
</dbReference>
<dbReference type="InterPro" id="IPR001126">
    <property type="entry name" value="UmuC"/>
</dbReference>
<name>A0A1H3PG41_9FIRM</name>
<evidence type="ECO:0000313" key="14">
    <source>
        <dbReference type="EMBL" id="SDY99379.1"/>
    </source>
</evidence>
<dbReference type="EC" id="2.7.7.7" evidence="12"/>
<dbReference type="Gene3D" id="3.30.1490.100">
    <property type="entry name" value="DNA polymerase, Y-family, little finger domain"/>
    <property type="match status" value="1"/>
</dbReference>
<keyword evidence="12" id="KW-0963">Cytoplasm</keyword>
<evidence type="ECO:0000256" key="7">
    <source>
        <dbReference type="ARBA" id="ARBA00022763"/>
    </source>
</evidence>
<comment type="catalytic activity">
    <reaction evidence="11 12">
        <text>DNA(n) + a 2'-deoxyribonucleoside 5'-triphosphate = DNA(n+1) + diphosphate</text>
        <dbReference type="Rhea" id="RHEA:22508"/>
        <dbReference type="Rhea" id="RHEA-COMP:17339"/>
        <dbReference type="Rhea" id="RHEA-COMP:17340"/>
        <dbReference type="ChEBI" id="CHEBI:33019"/>
        <dbReference type="ChEBI" id="CHEBI:61560"/>
        <dbReference type="ChEBI" id="CHEBI:173112"/>
        <dbReference type="EC" id="2.7.7.7"/>
    </reaction>
</comment>
<organism evidence="14 15">
    <name type="scientific">Proteiniborus ethanoligenes</name>
    <dbReference type="NCBI Taxonomy" id="415015"/>
    <lineage>
        <taxon>Bacteria</taxon>
        <taxon>Bacillati</taxon>
        <taxon>Bacillota</taxon>
        <taxon>Clostridia</taxon>
        <taxon>Eubacteriales</taxon>
        <taxon>Proteiniborus</taxon>
    </lineage>
</organism>
<dbReference type="SUPFAM" id="SSF100879">
    <property type="entry name" value="Lesion bypass DNA polymerase (Y-family), little finger domain"/>
    <property type="match status" value="1"/>
</dbReference>
<dbReference type="NCBIfam" id="NF002677">
    <property type="entry name" value="PRK02406.1"/>
    <property type="match status" value="1"/>
</dbReference>
<dbReference type="NCBIfam" id="NF010731">
    <property type="entry name" value="PRK14133.1"/>
    <property type="match status" value="1"/>
</dbReference>
<evidence type="ECO:0000259" key="13">
    <source>
        <dbReference type="PROSITE" id="PS50173"/>
    </source>
</evidence>
<feature type="domain" description="UmuC" evidence="13">
    <location>
        <begin position="18"/>
        <end position="195"/>
    </location>
</feature>
<dbReference type="Proteomes" id="UP000198625">
    <property type="component" value="Unassembled WGS sequence"/>
</dbReference>
<accession>A0A1H3PG41</accession>
<evidence type="ECO:0000256" key="8">
    <source>
        <dbReference type="ARBA" id="ARBA00022842"/>
    </source>
</evidence>
<keyword evidence="5 12" id="KW-0235">DNA replication</keyword>
<protein>
    <recommendedName>
        <fullName evidence="12">DNA polymerase IV</fullName>
        <shortName evidence="12">Pol IV</shortName>
        <ecNumber evidence="12">2.7.7.7</ecNumber>
    </recommendedName>
</protein>
<comment type="subcellular location">
    <subcellularLocation>
        <location evidence="12">Cytoplasm</location>
    </subcellularLocation>
</comment>
<evidence type="ECO:0000256" key="2">
    <source>
        <dbReference type="ARBA" id="ARBA00022457"/>
    </source>
</evidence>
<dbReference type="Gene3D" id="3.30.70.270">
    <property type="match status" value="1"/>
</dbReference>
<feature type="binding site" evidence="12">
    <location>
        <position position="22"/>
    </location>
    <ligand>
        <name>Mg(2+)</name>
        <dbReference type="ChEBI" id="CHEBI:18420"/>
    </ligand>
</feature>
<dbReference type="InterPro" id="IPR043502">
    <property type="entry name" value="DNA/RNA_pol_sf"/>
</dbReference>
<sequence length="361" mass="41266">MIPIYTSKYLGQAEKLHIIHVDMDAFYASVEEHDNPKLKGLPIIVGGLSNHGIVTTANYIARKYGVHSAMPIFMAKQKCPRACFLPVRMERYKEVSRQVFHILYGITDLVEPLSIDEAYLDVSNIEINPIEIAQKIKEEVMKKTGLTMSIGISYNKFLAKLASDWNKPNGLKIITEDMVPSILLPLPVKSVYGIGKKTSKRLNNIGIYTVEDLMRLSEEFMVEFFGKSGIEIYNRIRGIDSREVNTTRERKSLGTERTFSKYTKDKEILKDYLHRFALEIEASLQSKNLQAKTITLKIKDIQFRTQTKSKTLNNYISSYNDIFELAVNLLDEIRLTQDIRLIGLTASNLITLKLEQLSLFD</sequence>
<comment type="function">
    <text evidence="12">Poorly processive, error-prone DNA polymerase involved in untargeted mutagenesis. Copies undamaged DNA at stalled replication forks, which arise in vivo from mismatched or misaligned primer ends. These misaligned primers can be extended by PolIV. Exhibits no 3'-5' exonuclease (proofreading) activity. May be involved in translesional synthesis, in conjunction with the beta clamp from PolIII.</text>
</comment>
<evidence type="ECO:0000256" key="1">
    <source>
        <dbReference type="ARBA" id="ARBA00010945"/>
    </source>
</evidence>
<dbReference type="InterPro" id="IPR050116">
    <property type="entry name" value="DNA_polymerase-Y"/>
</dbReference>
<dbReference type="EMBL" id="FNQE01000014">
    <property type="protein sequence ID" value="SDY99379.1"/>
    <property type="molecule type" value="Genomic_DNA"/>
</dbReference>
<evidence type="ECO:0000256" key="10">
    <source>
        <dbReference type="ARBA" id="ARBA00023204"/>
    </source>
</evidence>